<dbReference type="PANTHER" id="PTHR16116">
    <property type="entry name" value="ZINC FINGER PROTEIN 839"/>
    <property type="match status" value="1"/>
</dbReference>
<reference evidence="4 5" key="1">
    <citation type="journal article" date="2010" name="Nature">
        <title>The sequence and de novo assembly of the giant panda genome.</title>
        <authorList>
            <person name="Li R."/>
            <person name="Fan W."/>
            <person name="Tian G."/>
            <person name="Zhu H."/>
            <person name="He L."/>
            <person name="Cai J."/>
            <person name="Huang Q."/>
            <person name="Cai Q."/>
            <person name="Li B."/>
            <person name="Bai Y."/>
            <person name="Zhang Z."/>
            <person name="Zhang Y."/>
            <person name="Wang W."/>
            <person name="Li J."/>
            <person name="Wei F."/>
            <person name="Li H."/>
            <person name="Jian M."/>
            <person name="Li J."/>
            <person name="Zhang Z."/>
            <person name="Nielsen R."/>
            <person name="Li D."/>
            <person name="Gu W."/>
            <person name="Yang Z."/>
            <person name="Xuan Z."/>
            <person name="Ryder O.A."/>
            <person name="Leung F.C."/>
            <person name="Zhou Y."/>
            <person name="Cao J."/>
            <person name="Sun X."/>
            <person name="Fu Y."/>
            <person name="Fang X."/>
            <person name="Guo X."/>
            <person name="Wang B."/>
            <person name="Hou R."/>
            <person name="Shen F."/>
            <person name="Mu B."/>
            <person name="Ni P."/>
            <person name="Lin R."/>
            <person name="Qian W."/>
            <person name="Wang G."/>
            <person name="Yu C."/>
            <person name="Nie W."/>
            <person name="Wang J."/>
            <person name="Wu Z."/>
            <person name="Liang H."/>
            <person name="Min J."/>
            <person name="Wu Q."/>
            <person name="Cheng S."/>
            <person name="Ruan J."/>
            <person name="Wang M."/>
            <person name="Shi Z."/>
            <person name="Wen M."/>
            <person name="Liu B."/>
            <person name="Ren X."/>
            <person name="Zheng H."/>
            <person name="Dong D."/>
            <person name="Cook K."/>
            <person name="Shan G."/>
            <person name="Zhang H."/>
            <person name="Kosiol C."/>
            <person name="Xie X."/>
            <person name="Lu Z."/>
            <person name="Zheng H."/>
            <person name="Li Y."/>
            <person name="Steiner C.C."/>
            <person name="Lam T.T."/>
            <person name="Lin S."/>
            <person name="Zhang Q."/>
            <person name="Li G."/>
            <person name="Tian J."/>
            <person name="Gong T."/>
            <person name="Liu H."/>
            <person name="Zhang D."/>
            <person name="Fang L."/>
            <person name="Ye C."/>
            <person name="Zhang J."/>
            <person name="Hu W."/>
            <person name="Xu A."/>
            <person name="Ren Y."/>
            <person name="Zhang G."/>
            <person name="Bruford M.W."/>
            <person name="Li Q."/>
            <person name="Ma L."/>
            <person name="Guo Y."/>
            <person name="An N."/>
            <person name="Hu Y."/>
            <person name="Zheng Y."/>
            <person name="Shi Y."/>
            <person name="Li Z."/>
            <person name="Liu Q."/>
            <person name="Chen Y."/>
            <person name="Zhao J."/>
            <person name="Qu N."/>
            <person name="Zhao S."/>
            <person name="Tian F."/>
            <person name="Wang X."/>
            <person name="Wang H."/>
            <person name="Xu L."/>
            <person name="Liu X."/>
            <person name="Vinar T."/>
            <person name="Wang Y."/>
            <person name="Lam T.W."/>
            <person name="Yiu S.M."/>
            <person name="Liu S."/>
            <person name="Zhang H."/>
            <person name="Li D."/>
            <person name="Huang Y."/>
            <person name="Wang X."/>
            <person name="Yang G."/>
            <person name="Jiang Z."/>
            <person name="Wang J."/>
            <person name="Qin N."/>
            <person name="Li L."/>
            <person name="Li J."/>
            <person name="Bolund L."/>
            <person name="Kristiansen K."/>
            <person name="Wong G.K."/>
            <person name="Olson M."/>
            <person name="Zhang X."/>
            <person name="Li S."/>
            <person name="Yang H."/>
            <person name="Wang J."/>
            <person name="Wang J."/>
        </authorList>
    </citation>
    <scope>NUCLEOTIDE SEQUENCE [LARGE SCALE GENOMIC DNA]</scope>
</reference>
<evidence type="ECO:0000313" key="5">
    <source>
        <dbReference type="Proteomes" id="UP000008912"/>
    </source>
</evidence>
<keyword evidence="1" id="KW-0862">Zinc</keyword>
<feature type="compositionally biased region" description="Acidic residues" evidence="2">
    <location>
        <begin position="1"/>
        <end position="13"/>
    </location>
</feature>
<feature type="compositionally biased region" description="Basic and acidic residues" evidence="2">
    <location>
        <begin position="643"/>
        <end position="655"/>
    </location>
</feature>
<organism evidence="4 5">
    <name type="scientific">Ailuropoda melanoleuca</name>
    <name type="common">Giant panda</name>
    <dbReference type="NCBI Taxonomy" id="9646"/>
    <lineage>
        <taxon>Eukaryota</taxon>
        <taxon>Metazoa</taxon>
        <taxon>Chordata</taxon>
        <taxon>Craniata</taxon>
        <taxon>Vertebrata</taxon>
        <taxon>Euteleostomi</taxon>
        <taxon>Mammalia</taxon>
        <taxon>Eutheria</taxon>
        <taxon>Laurasiatheria</taxon>
        <taxon>Carnivora</taxon>
        <taxon>Caniformia</taxon>
        <taxon>Ursidae</taxon>
        <taxon>Ailuropoda</taxon>
    </lineage>
</organism>
<dbReference type="GO" id="GO:0008270">
    <property type="term" value="F:zinc ion binding"/>
    <property type="evidence" value="ECO:0007669"/>
    <property type="project" value="UniProtKB-KW"/>
</dbReference>
<name>A0A7N5K4A2_AILME</name>
<feature type="region of interest" description="Disordered" evidence="2">
    <location>
        <begin position="256"/>
        <end position="282"/>
    </location>
</feature>
<dbReference type="GeneID" id="100484681"/>
<dbReference type="RefSeq" id="XP_034498624.1">
    <property type="nucleotide sequence ID" value="XM_034642733.1"/>
</dbReference>
<accession>A0A7N5K4A2</accession>
<feature type="region of interest" description="Disordered" evidence="2">
    <location>
        <begin position="145"/>
        <end position="164"/>
    </location>
</feature>
<keyword evidence="5" id="KW-1185">Reference proteome</keyword>
<dbReference type="GeneTree" id="ENSGT00390000002751"/>
<gene>
    <name evidence="4" type="primary">ZNF839</name>
</gene>
<feature type="region of interest" description="Disordered" evidence="2">
    <location>
        <begin position="106"/>
        <end position="131"/>
    </location>
</feature>
<dbReference type="InterPro" id="IPR039946">
    <property type="entry name" value="ZN839"/>
</dbReference>
<feature type="region of interest" description="Disordered" evidence="2">
    <location>
        <begin position="940"/>
        <end position="962"/>
    </location>
</feature>
<reference evidence="4" key="2">
    <citation type="submission" date="2025-08" db="UniProtKB">
        <authorList>
            <consortium name="Ensembl"/>
        </authorList>
    </citation>
    <scope>IDENTIFICATION</scope>
</reference>
<evidence type="ECO:0000313" key="4">
    <source>
        <dbReference type="Ensembl" id="ENSAMEP00000034488.1"/>
    </source>
</evidence>
<keyword evidence="1" id="KW-0479">Metal-binding</keyword>
<dbReference type="KEGG" id="aml:100484681"/>
<sequence>MADAEPEAEDGSEDGGGRATPGQRDSATRTAPLGPEQLRQVLEQVTKAQPSAEPPPPPFVLQDAARRLRDAAQQAALQQGPSAEPQRPPRLLPPQQLEAICVKVTSGEMKGQERPVPPLATIQPKPARLSQLPARPCRVLGLRAQPPLSTAPQPRCPSSSPPVQVFVQSPLPALQPLAPNGQGATLARLSASDPPEATSVSSRSANLFLSNLHTKHTEKLKKSLKVKTRSGRISRPPKYKAKDYKFIKTEDLADGHLSDSDDYSELSVDEEEEQGERQVPFDLSSCSLRPKTFKCQTCEKSYIGKGGLARHLKLNPGHGPPEVLLSEKANGGATQGCAGDRSVSLTSTGPSAPALLSEEGAQSPRAGLQNSQSVEAEEALVSEPEIGSCSALLGSEGHAGPRRSDSSTAPAEASTAVVGQSGAAHPPRGARAGGAQSAPRARARLKEFLHQCDRDALVELALPRLAQVVTVYEFLLTKVETGHLAKPLFPAVYKEFEELHKMVKKMCQDYLSGSGLRSQEPLEISNNKLTSGNSAVAAVPVTGSGRSPQLEAEKPGPSSVLRPHTLTLCTAWKRRPPSGMDRILFLKVAESLGITEFLRKQELPECVLAERGPGRAGLEEAGQQKRGNEPAEEGLAWVKRTRREAPPRDAPEPSDRGGPQKPSSCAPAAGEGCAPHVSGNIAHHSEESHTMPVSGSDRSVLHAGQQLKAFADLEAKSGSAAPALSCQHIGGPSLCPRLGEPGTQMQGQVAAFAEENAQERSVAWNAGDSRRSRGLCGTLTTTAGVESLPPSGSGNLEMWDSHQKGQWSSPSHVLLTEVAGRPLAKVLSVDTVPADCAHRTAWELGLGQAGSLSADGGQGCRAGDSDHFSCRPEAHADQRGLESIVAVGEAVAFEITSGCHELSQGQEPLFIQTSDGLILSHQGSLVTGEEDLVLVTGVEGPALHTGPREGAPPESTEAEATR</sequence>
<dbReference type="CTD" id="55778"/>
<feature type="compositionally biased region" description="Low complexity" evidence="2">
    <location>
        <begin position="422"/>
        <end position="438"/>
    </location>
</feature>
<reference evidence="4" key="3">
    <citation type="submission" date="2025-09" db="UniProtKB">
        <authorList>
            <consortium name="Ensembl"/>
        </authorList>
    </citation>
    <scope>IDENTIFICATION</scope>
</reference>
<protein>
    <submittedName>
        <fullName evidence="4">Zinc finger protein 839</fullName>
    </submittedName>
</protein>
<dbReference type="OrthoDB" id="5981545at2759"/>
<feature type="domain" description="C2H2-type" evidence="3">
    <location>
        <begin position="293"/>
        <end position="320"/>
    </location>
</feature>
<feature type="region of interest" description="Disordered" evidence="2">
    <location>
        <begin position="1"/>
        <end position="92"/>
    </location>
</feature>
<feature type="region of interest" description="Disordered" evidence="2">
    <location>
        <begin position="313"/>
        <end position="438"/>
    </location>
</feature>
<keyword evidence="1" id="KW-0863">Zinc-finger</keyword>
<feature type="compositionally biased region" description="Acidic residues" evidence="2">
    <location>
        <begin position="260"/>
        <end position="274"/>
    </location>
</feature>
<feature type="region of interest" description="Disordered" evidence="2">
    <location>
        <begin position="617"/>
        <end position="680"/>
    </location>
</feature>
<evidence type="ECO:0000259" key="3">
    <source>
        <dbReference type="PROSITE" id="PS50157"/>
    </source>
</evidence>
<dbReference type="AlphaFoldDB" id="A0A7N5K4A2"/>
<evidence type="ECO:0000256" key="1">
    <source>
        <dbReference type="PROSITE-ProRule" id="PRU00042"/>
    </source>
</evidence>
<dbReference type="Pfam" id="PF15961">
    <property type="entry name" value="DUF4764"/>
    <property type="match status" value="2"/>
</dbReference>
<dbReference type="Proteomes" id="UP000008912">
    <property type="component" value="Unassembled WGS sequence"/>
</dbReference>
<dbReference type="InParanoid" id="A0A7N5K4A2"/>
<dbReference type="Ensembl" id="ENSAMET00000045722.1">
    <property type="protein sequence ID" value="ENSAMEP00000034488.1"/>
    <property type="gene ID" value="ENSAMEG00000018218.2"/>
</dbReference>
<dbReference type="PANTHER" id="PTHR16116:SF5">
    <property type="entry name" value="ZINC FINGER PROTEIN 839"/>
    <property type="match status" value="1"/>
</dbReference>
<proteinExistence type="predicted"/>
<dbReference type="PROSITE" id="PS50157">
    <property type="entry name" value="ZINC_FINGER_C2H2_2"/>
    <property type="match status" value="1"/>
</dbReference>
<evidence type="ECO:0000256" key="2">
    <source>
        <dbReference type="SAM" id="MobiDB-lite"/>
    </source>
</evidence>
<dbReference type="InterPro" id="IPR013087">
    <property type="entry name" value="Znf_C2H2_type"/>
</dbReference>
<dbReference type="InterPro" id="IPR031885">
    <property type="entry name" value="DUF4764"/>
</dbReference>